<keyword evidence="4" id="KW-1185">Reference proteome</keyword>
<evidence type="ECO:0000313" key="4">
    <source>
        <dbReference type="Proteomes" id="UP001595839"/>
    </source>
</evidence>
<dbReference type="CDD" id="cd11030">
    <property type="entry name" value="CYP105-like"/>
    <property type="match status" value="1"/>
</dbReference>
<feature type="region of interest" description="Disordered" evidence="2">
    <location>
        <begin position="1"/>
        <end position="20"/>
    </location>
</feature>
<comment type="caution">
    <text evidence="3">The sequence shown here is derived from an EMBL/GenBank/DDBJ whole genome shotgun (WGS) entry which is preliminary data.</text>
</comment>
<dbReference type="PANTHER" id="PTHR46696">
    <property type="entry name" value="P450, PUTATIVE (EUROFUNG)-RELATED"/>
    <property type="match status" value="1"/>
</dbReference>
<dbReference type="Gene3D" id="1.10.630.10">
    <property type="entry name" value="Cytochrome P450"/>
    <property type="match status" value="1"/>
</dbReference>
<dbReference type="InterPro" id="IPR001128">
    <property type="entry name" value="Cyt_P450"/>
</dbReference>
<gene>
    <name evidence="3" type="ORF">ACFPIH_53395</name>
</gene>
<dbReference type="PRINTS" id="PR00385">
    <property type="entry name" value="P450"/>
</dbReference>
<dbReference type="RefSeq" id="WP_381187130.1">
    <property type="nucleotide sequence ID" value="NZ_JBHSFK010000067.1"/>
</dbReference>
<organism evidence="3 4">
    <name type="scientific">Streptomyces vulcanius</name>
    <dbReference type="NCBI Taxonomy" id="1441876"/>
    <lineage>
        <taxon>Bacteria</taxon>
        <taxon>Bacillati</taxon>
        <taxon>Actinomycetota</taxon>
        <taxon>Actinomycetes</taxon>
        <taxon>Kitasatosporales</taxon>
        <taxon>Streptomycetaceae</taxon>
        <taxon>Streptomyces</taxon>
    </lineage>
</organism>
<dbReference type="EMBL" id="JBHSFK010000067">
    <property type="protein sequence ID" value="MFC4508098.1"/>
    <property type="molecule type" value="Genomic_DNA"/>
</dbReference>
<dbReference type="PRINTS" id="PR00359">
    <property type="entry name" value="BP450"/>
</dbReference>
<dbReference type="EC" id="1.14.-.-" evidence="3"/>
<name>A0ABV9BAV4_9ACTN</name>
<dbReference type="GO" id="GO:0016491">
    <property type="term" value="F:oxidoreductase activity"/>
    <property type="evidence" value="ECO:0007669"/>
    <property type="project" value="UniProtKB-KW"/>
</dbReference>
<keyword evidence="3" id="KW-0560">Oxidoreductase</keyword>
<accession>A0ABV9BAV4</accession>
<evidence type="ECO:0000313" key="3">
    <source>
        <dbReference type="EMBL" id="MFC4508098.1"/>
    </source>
</evidence>
<dbReference type="InterPro" id="IPR036396">
    <property type="entry name" value="Cyt_P450_sf"/>
</dbReference>
<dbReference type="Proteomes" id="UP001595839">
    <property type="component" value="Unassembled WGS sequence"/>
</dbReference>
<comment type="similarity">
    <text evidence="1">Belongs to the cytochrome P450 family.</text>
</comment>
<dbReference type="InterPro" id="IPR002397">
    <property type="entry name" value="Cyt_P450_B"/>
</dbReference>
<evidence type="ECO:0000256" key="1">
    <source>
        <dbReference type="ARBA" id="ARBA00010617"/>
    </source>
</evidence>
<evidence type="ECO:0000256" key="2">
    <source>
        <dbReference type="SAM" id="MobiDB-lite"/>
    </source>
</evidence>
<sequence length="412" mass="45531">MSDKQADTVSDAAAELPQYPMPRSSACPFAPPQATLAMHDEQPLAKVRIWDGSTPWLVTRHADLRAVLSDPRVSASDRWPNYPYFNEKTAEGAQHRPTTIINMDGEEHARIRRMLTRPFMFKRIAAVRPAVQKSTDDLIDTLLAGPAPADLVTALALPLPSLMIGELLGVPYTDHEFFQRNSSLAISPESQEEGIQAMIALMQYLAEMIQSKTANPEENVISDLAQRVQAGELSINEAAVLGVTLLVAGHETSANMIALGTLALLEHPEQLAILRDTDDPKVVANATEELLRYLTIAHPGQRRTAAEDIEIGGQVIRQGEGIITDLPAANWDPEVFPEPERLDLHRDARQHVAFAFGPHQCVGQQLARAELQIVYGTLFRRIPTLRLATTIDQIKFKSEELAYGVRTLPVTW</sequence>
<protein>
    <submittedName>
        <fullName evidence="3">Cytochrome P450</fullName>
        <ecNumber evidence="3">1.14.-.-</ecNumber>
    </submittedName>
</protein>
<dbReference type="SUPFAM" id="SSF48264">
    <property type="entry name" value="Cytochrome P450"/>
    <property type="match status" value="1"/>
</dbReference>
<dbReference type="Pfam" id="PF00067">
    <property type="entry name" value="p450"/>
    <property type="match status" value="1"/>
</dbReference>
<dbReference type="PANTHER" id="PTHR46696:SF1">
    <property type="entry name" value="CYTOCHROME P450 YJIB-RELATED"/>
    <property type="match status" value="1"/>
</dbReference>
<reference evidence="4" key="1">
    <citation type="journal article" date="2019" name="Int. J. Syst. Evol. Microbiol.">
        <title>The Global Catalogue of Microorganisms (GCM) 10K type strain sequencing project: providing services to taxonomists for standard genome sequencing and annotation.</title>
        <authorList>
            <consortium name="The Broad Institute Genomics Platform"/>
            <consortium name="The Broad Institute Genome Sequencing Center for Infectious Disease"/>
            <person name="Wu L."/>
            <person name="Ma J."/>
        </authorList>
    </citation>
    <scope>NUCLEOTIDE SEQUENCE [LARGE SCALE GENOMIC DNA]</scope>
    <source>
        <strain evidence="4">CGMCC 4.7177</strain>
    </source>
</reference>
<proteinExistence type="inferred from homology"/>